<reference evidence="5 6" key="1">
    <citation type="submission" date="2015-07" db="EMBL/GenBank/DDBJ databases">
        <title>Complete genome sequence of Mycobacterium goodii X7B, a facultative thermophilic biodesulfurizing bacterium.</title>
        <authorList>
            <person name="Yu B."/>
            <person name="Li F."/>
            <person name="Xu P."/>
        </authorList>
    </citation>
    <scope>NUCLEOTIDE SEQUENCE [LARGE SCALE GENOMIC DNA]</scope>
    <source>
        <strain evidence="5 6">X7B</strain>
    </source>
</reference>
<dbReference type="CDD" id="cd07377">
    <property type="entry name" value="WHTH_GntR"/>
    <property type="match status" value="1"/>
</dbReference>
<dbReference type="SUPFAM" id="SSF46785">
    <property type="entry name" value="Winged helix' DNA-binding domain"/>
    <property type="match status" value="1"/>
</dbReference>
<dbReference type="PRINTS" id="PR00035">
    <property type="entry name" value="HTHGNTR"/>
</dbReference>
<dbReference type="PROSITE" id="PS50949">
    <property type="entry name" value="HTH_GNTR"/>
    <property type="match status" value="1"/>
</dbReference>
<dbReference type="SMART" id="SM00895">
    <property type="entry name" value="FCD"/>
    <property type="match status" value="1"/>
</dbReference>
<sequence length="235" mass="25926">MTAPKQGTNRERVYAELRRRIVTLESAPGASLSENELAAQLSVSRTPVRESLILLADEGLVQIFPKLGSFVARIDPERVADAQFIREAIELANIPTAVERADRSAIAELRALIAAQRETADINTFFELDEQFHRSLLATGGHANAWRTVVAAKAHLDRARRLGMLSESSIQSLTDEHAAVVDAVDARDADKATAALRDHLRKVFTDIEKIRSRSPELFADGATARPTRRVVAVWQ</sequence>
<dbReference type="InterPro" id="IPR008920">
    <property type="entry name" value="TF_FadR/GntR_C"/>
</dbReference>
<keyword evidence="2" id="KW-0238">DNA-binding</keyword>
<dbReference type="AlphaFoldDB" id="A0A0K0XBC5"/>
<feature type="domain" description="HTH gntR-type" evidence="4">
    <location>
        <begin position="7"/>
        <end position="74"/>
    </location>
</feature>
<dbReference type="KEGG" id="mgo:AFA91_25315"/>
<dbReference type="Proteomes" id="UP000062255">
    <property type="component" value="Chromosome"/>
</dbReference>
<dbReference type="GO" id="GO:0003677">
    <property type="term" value="F:DNA binding"/>
    <property type="evidence" value="ECO:0007669"/>
    <property type="project" value="UniProtKB-KW"/>
</dbReference>
<dbReference type="InterPro" id="IPR036388">
    <property type="entry name" value="WH-like_DNA-bd_sf"/>
</dbReference>
<dbReference type="SMART" id="SM00345">
    <property type="entry name" value="HTH_GNTR"/>
    <property type="match status" value="1"/>
</dbReference>
<accession>A0A0K0XBC5</accession>
<protein>
    <submittedName>
        <fullName evidence="5">Transcriptional regulator</fullName>
    </submittedName>
</protein>
<dbReference type="GO" id="GO:0003700">
    <property type="term" value="F:DNA-binding transcription factor activity"/>
    <property type="evidence" value="ECO:0007669"/>
    <property type="project" value="InterPro"/>
</dbReference>
<evidence type="ECO:0000256" key="1">
    <source>
        <dbReference type="ARBA" id="ARBA00023015"/>
    </source>
</evidence>
<keyword evidence="1" id="KW-0805">Transcription regulation</keyword>
<dbReference type="SUPFAM" id="SSF48008">
    <property type="entry name" value="GntR ligand-binding domain-like"/>
    <property type="match status" value="1"/>
</dbReference>
<dbReference type="InterPro" id="IPR000524">
    <property type="entry name" value="Tscrpt_reg_HTH_GntR"/>
</dbReference>
<dbReference type="Gene3D" id="1.20.120.530">
    <property type="entry name" value="GntR ligand-binding domain-like"/>
    <property type="match status" value="1"/>
</dbReference>
<dbReference type="EMBL" id="CP012150">
    <property type="protein sequence ID" value="AKS34662.1"/>
    <property type="molecule type" value="Genomic_DNA"/>
</dbReference>
<keyword evidence="3" id="KW-0804">Transcription</keyword>
<dbReference type="PANTHER" id="PTHR43537">
    <property type="entry name" value="TRANSCRIPTIONAL REGULATOR, GNTR FAMILY"/>
    <property type="match status" value="1"/>
</dbReference>
<organism evidence="5 6">
    <name type="scientific">Mycolicibacterium goodii</name>
    <name type="common">Mycobacterium goodii</name>
    <dbReference type="NCBI Taxonomy" id="134601"/>
    <lineage>
        <taxon>Bacteria</taxon>
        <taxon>Bacillati</taxon>
        <taxon>Actinomycetota</taxon>
        <taxon>Actinomycetes</taxon>
        <taxon>Mycobacteriales</taxon>
        <taxon>Mycobacteriaceae</taxon>
        <taxon>Mycolicibacterium</taxon>
    </lineage>
</organism>
<dbReference type="PATRIC" id="fig|134601.6.peg.5233"/>
<dbReference type="InterPro" id="IPR011711">
    <property type="entry name" value="GntR_C"/>
</dbReference>
<evidence type="ECO:0000256" key="2">
    <source>
        <dbReference type="ARBA" id="ARBA00023125"/>
    </source>
</evidence>
<dbReference type="PANTHER" id="PTHR43537:SF45">
    <property type="entry name" value="GNTR FAMILY REGULATORY PROTEIN"/>
    <property type="match status" value="1"/>
</dbReference>
<gene>
    <name evidence="5" type="ORF">AFA91_25315</name>
</gene>
<dbReference type="Gene3D" id="1.10.10.10">
    <property type="entry name" value="Winged helix-like DNA-binding domain superfamily/Winged helix DNA-binding domain"/>
    <property type="match status" value="1"/>
</dbReference>
<proteinExistence type="predicted"/>
<evidence type="ECO:0000313" key="6">
    <source>
        <dbReference type="Proteomes" id="UP000062255"/>
    </source>
</evidence>
<dbReference type="RefSeq" id="WP_049747116.1">
    <property type="nucleotide sequence ID" value="NZ_CP012150.1"/>
</dbReference>
<evidence type="ECO:0000259" key="4">
    <source>
        <dbReference type="PROSITE" id="PS50949"/>
    </source>
</evidence>
<name>A0A0K0XBC5_MYCGD</name>
<dbReference type="InterPro" id="IPR036390">
    <property type="entry name" value="WH_DNA-bd_sf"/>
</dbReference>
<dbReference type="Pfam" id="PF00392">
    <property type="entry name" value="GntR"/>
    <property type="match status" value="1"/>
</dbReference>
<dbReference type="Pfam" id="PF07729">
    <property type="entry name" value="FCD"/>
    <property type="match status" value="1"/>
</dbReference>
<dbReference type="STRING" id="134601.AFA91_25315"/>
<evidence type="ECO:0000256" key="3">
    <source>
        <dbReference type="ARBA" id="ARBA00023163"/>
    </source>
</evidence>
<evidence type="ECO:0000313" key="5">
    <source>
        <dbReference type="EMBL" id="AKS34662.1"/>
    </source>
</evidence>
<dbReference type="OrthoDB" id="9816161at2"/>